<dbReference type="InterPro" id="IPR001173">
    <property type="entry name" value="Glyco_trans_2-like"/>
</dbReference>
<dbReference type="Proteomes" id="UP000248899">
    <property type="component" value="Unassembled WGS sequence"/>
</dbReference>
<evidence type="ECO:0000259" key="2">
    <source>
        <dbReference type="Pfam" id="PF00535"/>
    </source>
</evidence>
<dbReference type="PANTHER" id="PTHR43179">
    <property type="entry name" value="RHAMNOSYLTRANSFERASE WBBL"/>
    <property type="match status" value="1"/>
</dbReference>
<evidence type="ECO:0000259" key="1">
    <source>
        <dbReference type="Pfam" id="PF00534"/>
    </source>
</evidence>
<dbReference type="Gene3D" id="3.40.50.2000">
    <property type="entry name" value="Glycogen Phosphorylase B"/>
    <property type="match status" value="2"/>
</dbReference>
<dbReference type="CDD" id="cd03801">
    <property type="entry name" value="GT4_PimA-like"/>
    <property type="match status" value="1"/>
</dbReference>
<accession>A0AAQ0F8Z5</accession>
<feature type="domain" description="Glycosyl transferase family 1" evidence="1">
    <location>
        <begin position="917"/>
        <end position="1054"/>
    </location>
</feature>
<dbReference type="AlphaFoldDB" id="A0AAQ0F8Z5"/>
<feature type="domain" description="DUF4214" evidence="3">
    <location>
        <begin position="18"/>
        <end position="68"/>
    </location>
</feature>
<comment type="caution">
    <text evidence="4">The sequence shown here is derived from an EMBL/GenBank/DDBJ whole genome shotgun (WGS) entry which is preliminary data.</text>
</comment>
<dbReference type="EMBL" id="QLUZ01000023">
    <property type="protein sequence ID" value="RAQ03259.1"/>
    <property type="molecule type" value="Genomic_DNA"/>
</dbReference>
<dbReference type="RefSeq" id="WP_111942337.1">
    <property type="nucleotide sequence ID" value="NZ_QLUZ01000023.1"/>
</dbReference>
<protein>
    <recommendedName>
        <fullName evidence="6">Glycosyltransferase</fullName>
    </recommendedName>
</protein>
<dbReference type="Pfam" id="PF16994">
    <property type="entry name" value="Glyco_trans_4_5"/>
    <property type="match status" value="1"/>
</dbReference>
<dbReference type="GO" id="GO:0016757">
    <property type="term" value="F:glycosyltransferase activity"/>
    <property type="evidence" value="ECO:0007669"/>
    <property type="project" value="UniProtKB-KW"/>
</dbReference>
<dbReference type="InterPro" id="IPR041693">
    <property type="entry name" value="Glyco_trans_4_5"/>
</dbReference>
<dbReference type="InterPro" id="IPR001296">
    <property type="entry name" value="Glyco_trans_1"/>
</dbReference>
<dbReference type="PANTHER" id="PTHR43179:SF7">
    <property type="entry name" value="RHAMNOSYLTRANSFERASE WBBL"/>
    <property type="match status" value="1"/>
</dbReference>
<feature type="domain" description="Glycosyltransferase 2-like" evidence="2">
    <location>
        <begin position="459"/>
        <end position="633"/>
    </location>
</feature>
<proteinExistence type="predicted"/>
<dbReference type="InterPro" id="IPR029044">
    <property type="entry name" value="Nucleotide-diphossugar_trans"/>
</dbReference>
<evidence type="ECO:0000259" key="3">
    <source>
        <dbReference type="Pfam" id="PF13946"/>
    </source>
</evidence>
<dbReference type="Pfam" id="PF00534">
    <property type="entry name" value="Glycos_transf_1"/>
    <property type="match status" value="1"/>
</dbReference>
<gene>
    <name evidence="4" type="ORF">DPR02_29750</name>
</gene>
<feature type="domain" description="Glycosyltransferase 2-like" evidence="2">
    <location>
        <begin position="206"/>
        <end position="365"/>
    </location>
</feature>
<dbReference type="Pfam" id="PF13946">
    <property type="entry name" value="DUF4214"/>
    <property type="match status" value="1"/>
</dbReference>
<organism evidence="4 5">
    <name type="scientific">Burkholderia cepacia</name>
    <name type="common">Pseudomonas cepacia</name>
    <dbReference type="NCBI Taxonomy" id="292"/>
    <lineage>
        <taxon>Bacteria</taxon>
        <taxon>Pseudomonadati</taxon>
        <taxon>Pseudomonadota</taxon>
        <taxon>Betaproteobacteria</taxon>
        <taxon>Burkholderiales</taxon>
        <taxon>Burkholderiaceae</taxon>
        <taxon>Burkholderia</taxon>
        <taxon>Burkholderia cepacia complex</taxon>
    </lineage>
</organism>
<reference evidence="4 5" key="1">
    <citation type="submission" date="2018-06" db="EMBL/GenBank/DDBJ databases">
        <title>Towards the identification of Burkholderia cepacia strain which caused fatal septicemia.</title>
        <authorList>
            <person name="Bui L.A.T."/>
            <person name="Zakharova I.B."/>
            <person name="Shpak I.M."/>
            <person name="Teteryatnikova N."/>
            <person name="Ustinov D.V."/>
            <person name="Kuzyutina Y.A."/>
            <person name="Nguyen H.N."/>
            <person name="Antonov A.S."/>
            <person name="Avdyusheva E.F."/>
            <person name="Victorov D.V."/>
        </authorList>
    </citation>
    <scope>NUCLEOTIDE SEQUENCE [LARGE SCALE GENOMIC DNA]</scope>
    <source>
        <strain evidence="4 5">PT02</strain>
    </source>
</reference>
<evidence type="ECO:0000313" key="5">
    <source>
        <dbReference type="Proteomes" id="UP000248899"/>
    </source>
</evidence>
<name>A0AAQ0F8Z5_BURCE</name>
<dbReference type="SUPFAM" id="SSF53448">
    <property type="entry name" value="Nucleotide-diphospho-sugar transferases"/>
    <property type="match status" value="2"/>
</dbReference>
<dbReference type="SUPFAM" id="SSF53756">
    <property type="entry name" value="UDP-Glycosyltransferase/glycogen phosphorylase"/>
    <property type="match status" value="1"/>
</dbReference>
<dbReference type="Gene3D" id="3.90.550.10">
    <property type="entry name" value="Spore Coat Polysaccharide Biosynthesis Protein SpsA, Chain A"/>
    <property type="match status" value="2"/>
</dbReference>
<sequence>MIQMHNPAASLSELFGYHDERFVTVAYQTLLRRAPDAEGMRYYLNRVRTGVSKTEVIAQLCLSAEGKAARVALPGLDELLQAHKRRKLWSPRSWFQRSSTPSALTQEHTVRAIENKLNAFSEAIQLQMAQFDRKLERLTALAESLAAGETSGALPAPVANAESTYQAATAHDPIARRYDAALAALRPRFTAQASEPSAIATDICISILMPVYKVPLEYLAKAIESAQYQSYKNWELCIVDDGSNQPDLARFLRDAASRDSRIKVSIEETNRGIAGATNIALAMASGEFIALLDNDDMLTFDALHHVVSALHETPELDMIYSDECKIDDAGNPIQLFTKPDWSPTMLFNCMYTGHLSIYRKSLVEKAGKFRSEYDFSQDYDLALRIAEMTERVHHIDRVLYGWRMIAGSAAQGDKPHARATNIAALQDAAARRNLQGEACPERAANHFRITVSSMTEKVSIVIPSDNFNNIQDSIASIVDNSLYGNYEILVVTNSKLIKKLNKSGVPKCVRFVPFDKPFNFSLKCNEGAALATGEIVVFFNDDVRVVSKDWIEMILEGFAVGPNVGVVGPKLLYENYLIQHAGMVSGVRGLVGTAFHCLPHETDTHFSMAMWLREVSLICGACLAMRKSVFDRVGGYDAINAPISHSDVDLCFRVREEGYTCLYTPHATLIHIGHMSIGETEKAEVVHNVVRKKDKSDIFLLRRWGRETSYDPYFPPAMRDILFHDSPDTWQLYADVPQAPEGGKDILLVSHDLTGSGAPRVVFEMARVLREAGHFVVVASPTDGVFRQQLNELGVPVIIDELLLRQHPSVERFARNFDLVIANTVVTWPAIKQLSSVVDTYWYIHEISLLDHLLNIQPDITEAFSVAKGIWVGSDHAAVLVKRLRADAEVIKYGVKPHNDKPLPPTKGRFPLNVSLMGSYEPRKGQDLAVAAFDLLPPEYRSKLRLNLYGRVLDEHFFRAVETNARTLPEITIRTEIPYERYVEELSAADAILIASRDDTLPLVSIDALGVAKVLMCTNTTGTSSYIEHGVSGFVSRSPEPQAIAEMLREAVDRASELPAIAIGGKKVFDDQFSVQAFTNAFFTACGVAPDDHARKSHATV</sequence>
<dbReference type="Pfam" id="PF00535">
    <property type="entry name" value="Glycos_transf_2"/>
    <property type="match status" value="2"/>
</dbReference>
<dbReference type="CDD" id="cd04184">
    <property type="entry name" value="GT2_RfbC_Mx_like"/>
    <property type="match status" value="1"/>
</dbReference>
<dbReference type="InterPro" id="IPR025282">
    <property type="entry name" value="DUF4214"/>
</dbReference>
<evidence type="ECO:0008006" key="6">
    <source>
        <dbReference type="Google" id="ProtNLM"/>
    </source>
</evidence>
<evidence type="ECO:0000313" key="4">
    <source>
        <dbReference type="EMBL" id="RAQ03259.1"/>
    </source>
</evidence>